<dbReference type="STRING" id="133385.A0A2T9Y253"/>
<dbReference type="EMBL" id="MBFR01000675">
    <property type="protein sequence ID" value="PVU86410.1"/>
    <property type="molecule type" value="Genomic_DNA"/>
</dbReference>
<keyword evidence="2" id="KW-0732">Signal</keyword>
<feature type="chain" id="PRO_5015533382" description="SCP domain-containing protein" evidence="2">
    <location>
        <begin position="19"/>
        <end position="259"/>
    </location>
</feature>
<keyword evidence="5" id="KW-1185">Reference proteome</keyword>
<evidence type="ECO:0000256" key="2">
    <source>
        <dbReference type="SAM" id="SignalP"/>
    </source>
</evidence>
<feature type="compositionally biased region" description="Basic and acidic residues" evidence="1">
    <location>
        <begin position="105"/>
        <end position="114"/>
    </location>
</feature>
<evidence type="ECO:0000259" key="3">
    <source>
        <dbReference type="Pfam" id="PF00188"/>
    </source>
</evidence>
<dbReference type="OrthoDB" id="5569850at2759"/>
<dbReference type="AlphaFoldDB" id="A0A2T9Y253"/>
<dbReference type="Pfam" id="PF00188">
    <property type="entry name" value="CAP"/>
    <property type="match status" value="1"/>
</dbReference>
<evidence type="ECO:0000313" key="5">
    <source>
        <dbReference type="Proteomes" id="UP000245383"/>
    </source>
</evidence>
<dbReference type="PANTHER" id="PTHR31157">
    <property type="entry name" value="SCP DOMAIN-CONTAINING PROTEIN"/>
    <property type="match status" value="1"/>
</dbReference>
<feature type="region of interest" description="Disordered" evidence="1">
    <location>
        <begin position="94"/>
        <end position="135"/>
    </location>
</feature>
<organism evidence="4 5">
    <name type="scientific">Smittium simulii</name>
    <dbReference type="NCBI Taxonomy" id="133385"/>
    <lineage>
        <taxon>Eukaryota</taxon>
        <taxon>Fungi</taxon>
        <taxon>Fungi incertae sedis</taxon>
        <taxon>Zoopagomycota</taxon>
        <taxon>Kickxellomycotina</taxon>
        <taxon>Harpellomycetes</taxon>
        <taxon>Harpellales</taxon>
        <taxon>Legeriomycetaceae</taxon>
        <taxon>Smittium</taxon>
    </lineage>
</organism>
<dbReference type="PANTHER" id="PTHR31157:SF1">
    <property type="entry name" value="SCP DOMAIN-CONTAINING PROTEIN"/>
    <property type="match status" value="1"/>
</dbReference>
<proteinExistence type="predicted"/>
<sequence>MKITSVVSSLLYVLSVAGAPVNMNKREVIYVTEFVTVVRDSPATATTEPTKENSPVTAQNYDNTVYVTEIASAQKPTQTAEAIRVVTIVADQTQTSAPEAAPRNVKVDLPKESDSNQNKQQEAPQAKSGDSYGSISDSEAQQILSLVNNLRSEKGLKSLKLDSGLTAAALAQSKYQAENNSMTHGNRNFSGLADRFSASGSSCSGGCAENIAGDFGSVSDVFKAWAESQGHLDNMLGSGSTSMGIAKSGGYWTQTFNGQ</sequence>
<reference evidence="4 5" key="1">
    <citation type="journal article" date="2018" name="MBio">
        <title>Comparative Genomics Reveals the Core Gene Toolbox for the Fungus-Insect Symbiosis.</title>
        <authorList>
            <person name="Wang Y."/>
            <person name="Stata M."/>
            <person name="Wang W."/>
            <person name="Stajich J.E."/>
            <person name="White M.M."/>
            <person name="Moncalvo J.M."/>
        </authorList>
    </citation>
    <scope>NUCLEOTIDE SEQUENCE [LARGE SCALE GENOMIC DNA]</scope>
    <source>
        <strain evidence="4 5">SWE-8-4</strain>
    </source>
</reference>
<gene>
    <name evidence="4" type="ORF">BB561_006714</name>
</gene>
<dbReference type="Proteomes" id="UP000245383">
    <property type="component" value="Unassembled WGS sequence"/>
</dbReference>
<name>A0A2T9Y253_9FUNG</name>
<dbReference type="CDD" id="cd05379">
    <property type="entry name" value="CAP_bacterial"/>
    <property type="match status" value="1"/>
</dbReference>
<evidence type="ECO:0000256" key="1">
    <source>
        <dbReference type="SAM" id="MobiDB-lite"/>
    </source>
</evidence>
<accession>A0A2T9Y253</accession>
<dbReference type="InterPro" id="IPR014044">
    <property type="entry name" value="CAP_dom"/>
</dbReference>
<protein>
    <recommendedName>
        <fullName evidence="3">SCP domain-containing protein</fullName>
    </recommendedName>
</protein>
<dbReference type="Gene3D" id="3.40.33.10">
    <property type="entry name" value="CAP"/>
    <property type="match status" value="1"/>
</dbReference>
<feature type="domain" description="SCP" evidence="3">
    <location>
        <begin position="144"/>
        <end position="250"/>
    </location>
</feature>
<dbReference type="InterPro" id="IPR035940">
    <property type="entry name" value="CAP_sf"/>
</dbReference>
<dbReference type="SUPFAM" id="SSF55797">
    <property type="entry name" value="PR-1-like"/>
    <property type="match status" value="1"/>
</dbReference>
<feature type="signal peptide" evidence="2">
    <location>
        <begin position="1"/>
        <end position="18"/>
    </location>
</feature>
<evidence type="ECO:0000313" key="4">
    <source>
        <dbReference type="EMBL" id="PVU86410.1"/>
    </source>
</evidence>
<comment type="caution">
    <text evidence="4">The sequence shown here is derived from an EMBL/GenBank/DDBJ whole genome shotgun (WGS) entry which is preliminary data.</text>
</comment>